<protein>
    <submittedName>
        <fullName evidence="1">Uncharacterized protein</fullName>
    </submittedName>
</protein>
<dbReference type="AlphaFoldDB" id="A0ABD2QGM3"/>
<sequence>MAIQSEKGSEISWKVSYDEDFVRTGNLMLNLNNKKTTYLAVRTKIHYFPLRAYINLWTTEGEAQYTLTKPSMSTITSLLEHFDNARVKTTDHMVTVGLVGDDQKRNGDLDVDSTFMVKVSRRRGFVREALLYGSRILNADHVADQFFPVDGVDAQLMEGLSRMAKKMMTKAEISRIIQYARRVIEDIRSDITVYNKMVENDELLLNSAFKMKPISNFAPPTFDSKNQNFEFDLSEKKVGTTKRLKMAVKDAINQIRKALEDGNLGQLLSGKLINYETVAPKIKINHDLVNSFIKRMIGRVDHYFTSQSGYLSKYLYDFKEITKSFKIGRVTLDELFTTKPSQEMLEKFALYRLMKMKGEKLDLVQAYENYFKPEQFQANGTDNNSPYKELTVDGKSCMVLSIKFSDCPPMKLETSSSDLTFDGKKESTMFMSDKDNCSVLALPSIDGPILTLATKKTELGQPAQVKIERISTGYIVTSDLNWHGQFSGMMGTNNYNGLDDVTA</sequence>
<dbReference type="Proteomes" id="UP001626550">
    <property type="component" value="Unassembled WGS sequence"/>
</dbReference>
<reference evidence="1 2" key="1">
    <citation type="submission" date="2024-11" db="EMBL/GenBank/DDBJ databases">
        <title>Adaptive evolution of stress response genes in parasites aligns with host niche diversity.</title>
        <authorList>
            <person name="Hahn C."/>
            <person name="Resl P."/>
        </authorList>
    </citation>
    <scope>NUCLEOTIDE SEQUENCE [LARGE SCALE GENOMIC DNA]</scope>
    <source>
        <strain evidence="1">EGGRZ-B1_66</strain>
        <tissue evidence="1">Body</tissue>
    </source>
</reference>
<gene>
    <name evidence="1" type="ORF">Ciccas_002990</name>
</gene>
<evidence type="ECO:0000313" key="2">
    <source>
        <dbReference type="Proteomes" id="UP001626550"/>
    </source>
</evidence>
<keyword evidence="2" id="KW-1185">Reference proteome</keyword>
<accession>A0ABD2QGM3</accession>
<evidence type="ECO:0000313" key="1">
    <source>
        <dbReference type="EMBL" id="KAL3318352.1"/>
    </source>
</evidence>
<name>A0ABD2QGM3_9PLAT</name>
<organism evidence="1 2">
    <name type="scientific">Cichlidogyrus casuarinus</name>
    <dbReference type="NCBI Taxonomy" id="1844966"/>
    <lineage>
        <taxon>Eukaryota</taxon>
        <taxon>Metazoa</taxon>
        <taxon>Spiralia</taxon>
        <taxon>Lophotrochozoa</taxon>
        <taxon>Platyhelminthes</taxon>
        <taxon>Monogenea</taxon>
        <taxon>Monopisthocotylea</taxon>
        <taxon>Dactylogyridea</taxon>
        <taxon>Ancyrocephalidae</taxon>
        <taxon>Cichlidogyrus</taxon>
    </lineage>
</organism>
<proteinExistence type="predicted"/>
<comment type="caution">
    <text evidence="1">The sequence shown here is derived from an EMBL/GenBank/DDBJ whole genome shotgun (WGS) entry which is preliminary data.</text>
</comment>
<dbReference type="EMBL" id="JBJKFK010000255">
    <property type="protein sequence ID" value="KAL3318352.1"/>
    <property type="molecule type" value="Genomic_DNA"/>
</dbReference>